<sequence length="308" mass="33888">MNKKHKVAIIGCGRLGQQYGMAYSTFPDTEIVAIAEFNPERRKAVGQRFGVKALYPDAESMLKEIIPDIAAVVTPTKWMKESVIACAEAGVKGVSTDKPLAATLSDADEMVEACESRGVIFAGGNLARSHNHVQEAANWLIEGRFGEIKGAVIANMGERISGGSVQSISAIRLFMNADVQEVICWGNPSETIDTNDDLMGSSGIFKMDNGITVPFYEGNIIDATNPQTDLSTGETTHRKMGLDVWTDDSLIRWFWDDVKIFKGFDEAGKRKILDIEFTDWKWKEYGYLTSTIRSLINTIETGSKLAIS</sequence>
<dbReference type="InterPro" id="IPR036291">
    <property type="entry name" value="NAD(P)-bd_dom_sf"/>
</dbReference>
<dbReference type="InterPro" id="IPR000683">
    <property type="entry name" value="Gfo/Idh/MocA-like_OxRdtase_N"/>
</dbReference>
<feature type="domain" description="Gfo/Idh/MocA-like oxidoreductase N-terminal" evidence="1">
    <location>
        <begin position="6"/>
        <end position="121"/>
    </location>
</feature>
<dbReference type="SUPFAM" id="SSF51735">
    <property type="entry name" value="NAD(P)-binding Rossmann-fold domains"/>
    <property type="match status" value="1"/>
</dbReference>
<dbReference type="EMBL" id="UINC01097511">
    <property type="protein sequence ID" value="SVC55275.1"/>
    <property type="molecule type" value="Genomic_DNA"/>
</dbReference>
<protein>
    <recommendedName>
        <fullName evidence="1">Gfo/Idh/MocA-like oxidoreductase N-terminal domain-containing protein</fullName>
    </recommendedName>
</protein>
<gene>
    <name evidence="2" type="ORF">METZ01_LOCUS308129</name>
</gene>
<dbReference type="PANTHER" id="PTHR43377:SF1">
    <property type="entry name" value="BILIVERDIN REDUCTASE A"/>
    <property type="match status" value="1"/>
</dbReference>
<proteinExistence type="predicted"/>
<dbReference type="InterPro" id="IPR051450">
    <property type="entry name" value="Gfo/Idh/MocA_Oxidoreductases"/>
</dbReference>
<name>A0A382N4M6_9ZZZZ</name>
<dbReference type="AlphaFoldDB" id="A0A382N4M6"/>
<dbReference type="GO" id="GO:0000166">
    <property type="term" value="F:nucleotide binding"/>
    <property type="evidence" value="ECO:0007669"/>
    <property type="project" value="InterPro"/>
</dbReference>
<feature type="non-terminal residue" evidence="2">
    <location>
        <position position="308"/>
    </location>
</feature>
<evidence type="ECO:0000259" key="1">
    <source>
        <dbReference type="Pfam" id="PF01408"/>
    </source>
</evidence>
<organism evidence="2">
    <name type="scientific">marine metagenome</name>
    <dbReference type="NCBI Taxonomy" id="408172"/>
    <lineage>
        <taxon>unclassified sequences</taxon>
        <taxon>metagenomes</taxon>
        <taxon>ecological metagenomes</taxon>
    </lineage>
</organism>
<dbReference type="Pfam" id="PF01408">
    <property type="entry name" value="GFO_IDH_MocA"/>
    <property type="match status" value="1"/>
</dbReference>
<reference evidence="2" key="1">
    <citation type="submission" date="2018-05" db="EMBL/GenBank/DDBJ databases">
        <authorList>
            <person name="Lanie J.A."/>
            <person name="Ng W.-L."/>
            <person name="Kazmierczak K.M."/>
            <person name="Andrzejewski T.M."/>
            <person name="Davidsen T.M."/>
            <person name="Wayne K.J."/>
            <person name="Tettelin H."/>
            <person name="Glass J.I."/>
            <person name="Rusch D."/>
            <person name="Podicherti R."/>
            <person name="Tsui H.-C.T."/>
            <person name="Winkler M.E."/>
        </authorList>
    </citation>
    <scope>NUCLEOTIDE SEQUENCE</scope>
</reference>
<dbReference type="PANTHER" id="PTHR43377">
    <property type="entry name" value="BILIVERDIN REDUCTASE A"/>
    <property type="match status" value="1"/>
</dbReference>
<dbReference type="Gene3D" id="3.40.50.720">
    <property type="entry name" value="NAD(P)-binding Rossmann-like Domain"/>
    <property type="match status" value="1"/>
</dbReference>
<accession>A0A382N4M6</accession>
<evidence type="ECO:0000313" key="2">
    <source>
        <dbReference type="EMBL" id="SVC55275.1"/>
    </source>
</evidence>